<sequence length="80" mass="9057">MNIPDSVCCTCRPKKKVISPIALISNLSCIMRSNSLHKTSLVEPKIMSSTYTCTRRRSPSCSLMKRVQSIRPLRKPFSSR</sequence>
<dbReference type="InParanoid" id="A0A251S0G2"/>
<dbReference type="Gramene" id="mRNA:HanXRQr2_Chr02g0075651">
    <property type="protein sequence ID" value="CDS:HanXRQr2_Chr02g0075651.1"/>
    <property type="gene ID" value="HanXRQr2_Chr02g0075651"/>
</dbReference>
<name>A0A251S0G2_HELAN</name>
<dbReference type="Proteomes" id="UP000215914">
    <property type="component" value="Chromosome 16"/>
</dbReference>
<dbReference type="EMBL" id="MNCJ02000317">
    <property type="protein sequence ID" value="KAF5819263.1"/>
    <property type="molecule type" value="Genomic_DNA"/>
</dbReference>
<reference evidence="1" key="3">
    <citation type="submission" date="2020-06" db="EMBL/GenBank/DDBJ databases">
        <title>Helianthus annuus Genome sequencing and assembly Release 2.</title>
        <authorList>
            <person name="Gouzy J."/>
            <person name="Langlade N."/>
            <person name="Munos S."/>
        </authorList>
    </citation>
    <scope>NUCLEOTIDE SEQUENCE</scope>
    <source>
        <tissue evidence="1">Leaves</tissue>
    </source>
</reference>
<evidence type="ECO:0000313" key="3">
    <source>
        <dbReference type="Proteomes" id="UP000215914"/>
    </source>
</evidence>
<gene>
    <name evidence="2" type="ORF">HannXRQ_Chr16g0519191</name>
    <name evidence="1" type="ORF">HanXRQr2_Chr02g0075651</name>
</gene>
<protein>
    <submittedName>
        <fullName evidence="2">Uncharacterized protein</fullName>
    </submittedName>
</protein>
<evidence type="ECO:0000313" key="2">
    <source>
        <dbReference type="EMBL" id="OTF92195.1"/>
    </source>
</evidence>
<keyword evidence="3" id="KW-1185">Reference proteome</keyword>
<dbReference type="AlphaFoldDB" id="A0A251S0G2"/>
<evidence type="ECO:0000313" key="1">
    <source>
        <dbReference type="EMBL" id="KAF5819263.1"/>
    </source>
</evidence>
<proteinExistence type="predicted"/>
<organism evidence="2 3">
    <name type="scientific">Helianthus annuus</name>
    <name type="common">Common sunflower</name>
    <dbReference type="NCBI Taxonomy" id="4232"/>
    <lineage>
        <taxon>Eukaryota</taxon>
        <taxon>Viridiplantae</taxon>
        <taxon>Streptophyta</taxon>
        <taxon>Embryophyta</taxon>
        <taxon>Tracheophyta</taxon>
        <taxon>Spermatophyta</taxon>
        <taxon>Magnoliopsida</taxon>
        <taxon>eudicotyledons</taxon>
        <taxon>Gunneridae</taxon>
        <taxon>Pentapetalae</taxon>
        <taxon>asterids</taxon>
        <taxon>campanulids</taxon>
        <taxon>Asterales</taxon>
        <taxon>Asteraceae</taxon>
        <taxon>Asteroideae</taxon>
        <taxon>Heliantheae alliance</taxon>
        <taxon>Heliantheae</taxon>
        <taxon>Helianthus</taxon>
    </lineage>
</organism>
<reference evidence="1 3" key="1">
    <citation type="journal article" date="2017" name="Nature">
        <title>The sunflower genome provides insights into oil metabolism, flowering and Asterid evolution.</title>
        <authorList>
            <person name="Badouin H."/>
            <person name="Gouzy J."/>
            <person name="Grassa C.J."/>
            <person name="Murat F."/>
            <person name="Staton S.E."/>
            <person name="Cottret L."/>
            <person name="Lelandais-Briere C."/>
            <person name="Owens G.L."/>
            <person name="Carrere S."/>
            <person name="Mayjonade B."/>
            <person name="Legrand L."/>
            <person name="Gill N."/>
            <person name="Kane N.C."/>
            <person name="Bowers J.E."/>
            <person name="Hubner S."/>
            <person name="Bellec A."/>
            <person name="Berard A."/>
            <person name="Berges H."/>
            <person name="Blanchet N."/>
            <person name="Boniface M.C."/>
            <person name="Brunel D."/>
            <person name="Catrice O."/>
            <person name="Chaidir N."/>
            <person name="Claudel C."/>
            <person name="Donnadieu C."/>
            <person name="Faraut T."/>
            <person name="Fievet G."/>
            <person name="Helmstetter N."/>
            <person name="King M."/>
            <person name="Knapp S.J."/>
            <person name="Lai Z."/>
            <person name="Le Paslier M.C."/>
            <person name="Lippi Y."/>
            <person name="Lorenzon L."/>
            <person name="Mandel J.R."/>
            <person name="Marage G."/>
            <person name="Marchand G."/>
            <person name="Marquand E."/>
            <person name="Bret-Mestries E."/>
            <person name="Morien E."/>
            <person name="Nambeesan S."/>
            <person name="Nguyen T."/>
            <person name="Pegot-Espagnet P."/>
            <person name="Pouilly N."/>
            <person name="Raftis F."/>
            <person name="Sallet E."/>
            <person name="Schiex T."/>
            <person name="Thomas J."/>
            <person name="Vandecasteele C."/>
            <person name="Vares D."/>
            <person name="Vear F."/>
            <person name="Vautrin S."/>
            <person name="Crespi M."/>
            <person name="Mangin B."/>
            <person name="Burke J.M."/>
            <person name="Salse J."/>
            <person name="Munos S."/>
            <person name="Vincourt P."/>
            <person name="Rieseberg L.H."/>
            <person name="Langlade N.B."/>
        </authorList>
    </citation>
    <scope>NUCLEOTIDE SEQUENCE [LARGE SCALE GENOMIC DNA]</scope>
    <source>
        <strain evidence="3">cv. SF193</strain>
        <tissue evidence="1">Leaves</tissue>
    </source>
</reference>
<reference evidence="2" key="2">
    <citation type="submission" date="2017-02" db="EMBL/GenBank/DDBJ databases">
        <title>Sunflower complete genome.</title>
        <authorList>
            <person name="Langlade N."/>
            <person name="Munos S."/>
        </authorList>
    </citation>
    <scope>NUCLEOTIDE SEQUENCE [LARGE SCALE GENOMIC DNA]</scope>
    <source>
        <tissue evidence="2">Leaves</tissue>
    </source>
</reference>
<accession>A0A251S0G2</accession>
<dbReference type="EMBL" id="CM007905">
    <property type="protein sequence ID" value="OTF92195.1"/>
    <property type="molecule type" value="Genomic_DNA"/>
</dbReference>